<dbReference type="Proteomes" id="UP001596523">
    <property type="component" value="Unassembled WGS sequence"/>
</dbReference>
<evidence type="ECO:0000313" key="1">
    <source>
        <dbReference type="EMBL" id="MFC7309012.1"/>
    </source>
</evidence>
<keyword evidence="2" id="KW-1185">Reference proteome</keyword>
<protein>
    <submittedName>
        <fullName evidence="1">Uncharacterized protein</fullName>
    </submittedName>
</protein>
<dbReference type="EMBL" id="JBHTCF010000018">
    <property type="protein sequence ID" value="MFC7309012.1"/>
    <property type="molecule type" value="Genomic_DNA"/>
</dbReference>
<proteinExistence type="predicted"/>
<evidence type="ECO:0000313" key="2">
    <source>
        <dbReference type="Proteomes" id="UP001596523"/>
    </source>
</evidence>
<reference evidence="2" key="1">
    <citation type="journal article" date="2019" name="Int. J. Syst. Evol. Microbiol.">
        <title>The Global Catalogue of Microorganisms (GCM) 10K type strain sequencing project: providing services to taxonomists for standard genome sequencing and annotation.</title>
        <authorList>
            <consortium name="The Broad Institute Genomics Platform"/>
            <consortium name="The Broad Institute Genome Sequencing Center for Infectious Disease"/>
            <person name="Wu L."/>
            <person name="Ma J."/>
        </authorList>
    </citation>
    <scope>NUCLEOTIDE SEQUENCE [LARGE SCALE GENOMIC DNA]</scope>
    <source>
        <strain evidence="2">SYNS20</strain>
    </source>
</reference>
<comment type="caution">
    <text evidence="1">The sequence shown here is derived from an EMBL/GenBank/DDBJ whole genome shotgun (WGS) entry which is preliminary data.</text>
</comment>
<organism evidence="1 2">
    <name type="scientific">Streptomyces monticola</name>
    <dbReference type="NCBI Taxonomy" id="2666263"/>
    <lineage>
        <taxon>Bacteria</taxon>
        <taxon>Bacillati</taxon>
        <taxon>Actinomycetota</taxon>
        <taxon>Actinomycetes</taxon>
        <taxon>Kitasatosporales</taxon>
        <taxon>Streptomycetaceae</taxon>
        <taxon>Streptomyces</taxon>
    </lineage>
</organism>
<gene>
    <name evidence="1" type="ORF">ACFQVC_33005</name>
</gene>
<sequence length="299" mass="32901">MLITPDPATPEGAAITDLADLMDGLQARTGAWPGADTVDIIGGWLSRFSFAVSDTLHPQTTGRVWVLHRRDRHTDEVTLWADKASALATLARQVRSSWDNVAGTEDIPYRPPSDDQAAVDLYYGAREHRSDEDYTLYASDVTRNLPTPASLDLSDAEDCALANSEAVFHAQEGPDGEGLPCIEIAGILVFAHLDADRGAIRVSVHLDTAAEQLVRADGSVPLHVEIEEATVFDNLTPPSAPAEPAGCKAWIRRVARRIALRDGRERRQGVDPSRIHTNILHRRCSYGPVRHARERNRRR</sequence>
<accession>A0ABW2JT22</accession>
<name>A0ABW2JT22_9ACTN</name>
<dbReference type="RefSeq" id="WP_381837529.1">
    <property type="nucleotide sequence ID" value="NZ_JBHTCF010000018.1"/>
</dbReference>